<evidence type="ECO:0000313" key="3">
    <source>
        <dbReference type="Proteomes" id="UP001501237"/>
    </source>
</evidence>
<dbReference type="Pfam" id="PF04248">
    <property type="entry name" value="NTP_transf_9"/>
    <property type="match status" value="2"/>
</dbReference>
<feature type="domain" description="DUF427" evidence="1">
    <location>
        <begin position="16"/>
        <end position="59"/>
    </location>
</feature>
<proteinExistence type="predicted"/>
<dbReference type="InterPro" id="IPR007361">
    <property type="entry name" value="DUF427"/>
</dbReference>
<evidence type="ECO:0000259" key="1">
    <source>
        <dbReference type="Pfam" id="PF04248"/>
    </source>
</evidence>
<sequence>MGTDSGLKAERGAKRVRAQIGGVTIADTARPLLVWHNPRYPAYYFPVEDVADGHLDEKKIKNFEGFGDHVTFPWNQVDAWFEEDEEIFVHPRSPYTRIDVLQSSRHVRVVAGGVTIAESDAPRILFETGLPPRIYLPKTHARMDLLEPTGTVTHCPYKGRAEYWAFDAEGERIEDVAWSYPAPLPESQKIIGLLSFYPDRTEIYVDGERW</sequence>
<name>A0ABP6QMY9_9ACTN</name>
<evidence type="ECO:0000313" key="2">
    <source>
        <dbReference type="EMBL" id="GAA3240984.1"/>
    </source>
</evidence>
<keyword evidence="3" id="KW-1185">Reference proteome</keyword>
<gene>
    <name evidence="2" type="ORF">GCM10010468_77980</name>
</gene>
<organism evidence="2 3">
    <name type="scientific">Actinocorallia longicatena</name>
    <dbReference type="NCBI Taxonomy" id="111803"/>
    <lineage>
        <taxon>Bacteria</taxon>
        <taxon>Bacillati</taxon>
        <taxon>Actinomycetota</taxon>
        <taxon>Actinomycetes</taxon>
        <taxon>Streptosporangiales</taxon>
        <taxon>Thermomonosporaceae</taxon>
        <taxon>Actinocorallia</taxon>
    </lineage>
</organism>
<dbReference type="Proteomes" id="UP001501237">
    <property type="component" value="Unassembled WGS sequence"/>
</dbReference>
<protein>
    <submittedName>
        <fullName evidence="2">DUF427 domain-containing protein</fullName>
    </submittedName>
</protein>
<dbReference type="EMBL" id="BAAAUV010000043">
    <property type="protein sequence ID" value="GAA3240984.1"/>
    <property type="molecule type" value="Genomic_DNA"/>
</dbReference>
<dbReference type="PANTHER" id="PTHR34310:SF9">
    <property type="entry name" value="BLR5716 PROTEIN"/>
    <property type="match status" value="1"/>
</dbReference>
<dbReference type="PANTHER" id="PTHR34310">
    <property type="entry name" value="DUF427 DOMAIN PROTEIN (AFU_ORTHOLOGUE AFUA_3G02220)"/>
    <property type="match status" value="1"/>
</dbReference>
<dbReference type="Gene3D" id="2.170.150.40">
    <property type="entry name" value="Domain of unknown function (DUF427)"/>
    <property type="match status" value="2"/>
</dbReference>
<accession>A0ABP6QMY9</accession>
<dbReference type="InterPro" id="IPR038694">
    <property type="entry name" value="DUF427_sf"/>
</dbReference>
<comment type="caution">
    <text evidence="2">The sequence shown here is derived from an EMBL/GenBank/DDBJ whole genome shotgun (WGS) entry which is preliminary data.</text>
</comment>
<dbReference type="RefSeq" id="WP_344839160.1">
    <property type="nucleotide sequence ID" value="NZ_BAAAUV010000043.1"/>
</dbReference>
<reference evidence="3" key="1">
    <citation type="journal article" date="2019" name="Int. J. Syst. Evol. Microbiol.">
        <title>The Global Catalogue of Microorganisms (GCM) 10K type strain sequencing project: providing services to taxonomists for standard genome sequencing and annotation.</title>
        <authorList>
            <consortium name="The Broad Institute Genomics Platform"/>
            <consortium name="The Broad Institute Genome Sequencing Center for Infectious Disease"/>
            <person name="Wu L."/>
            <person name="Ma J."/>
        </authorList>
    </citation>
    <scope>NUCLEOTIDE SEQUENCE [LARGE SCALE GENOMIC DNA]</scope>
    <source>
        <strain evidence="3">JCM 9377</strain>
    </source>
</reference>
<feature type="domain" description="DUF427" evidence="1">
    <location>
        <begin position="107"/>
        <end position="199"/>
    </location>
</feature>